<organism evidence="1 2">
    <name type="scientific">Desulfoluna limicola</name>
    <dbReference type="NCBI Taxonomy" id="2810562"/>
    <lineage>
        <taxon>Bacteria</taxon>
        <taxon>Pseudomonadati</taxon>
        <taxon>Thermodesulfobacteriota</taxon>
        <taxon>Desulfobacteria</taxon>
        <taxon>Desulfobacterales</taxon>
        <taxon>Desulfolunaceae</taxon>
        <taxon>Desulfoluna</taxon>
    </lineage>
</organism>
<reference evidence="1 2" key="1">
    <citation type="submission" date="2021-02" db="EMBL/GenBank/DDBJ databases">
        <title>Complete genome of Desulfoluna sp. strain ASN36.</title>
        <authorList>
            <person name="Takahashi A."/>
            <person name="Kojima H."/>
            <person name="Fukui M."/>
        </authorList>
    </citation>
    <scope>NUCLEOTIDE SEQUENCE [LARGE SCALE GENOMIC DNA]</scope>
    <source>
        <strain evidence="1 2">ASN36</strain>
    </source>
</reference>
<name>A0ABN6F4L6_9BACT</name>
<gene>
    <name evidence="1" type="ORF">DSLASN_25280</name>
</gene>
<dbReference type="EMBL" id="AP024488">
    <property type="protein sequence ID" value="BCS96896.1"/>
    <property type="molecule type" value="Genomic_DNA"/>
</dbReference>
<protein>
    <submittedName>
        <fullName evidence="1">Uncharacterized protein</fullName>
    </submittedName>
</protein>
<keyword evidence="2" id="KW-1185">Reference proteome</keyword>
<dbReference type="Proteomes" id="UP001320148">
    <property type="component" value="Chromosome"/>
</dbReference>
<evidence type="ECO:0000313" key="1">
    <source>
        <dbReference type="EMBL" id="BCS96896.1"/>
    </source>
</evidence>
<sequence>MFAHDYYASGGPAGGQTFEMFDKQVLTSIPPPSLTALQGQGDVEAATWDPGDHLLAAGVIPAKAYSS</sequence>
<evidence type="ECO:0000313" key="2">
    <source>
        <dbReference type="Proteomes" id="UP001320148"/>
    </source>
</evidence>
<proteinExistence type="predicted"/>
<accession>A0ABN6F4L6</accession>